<dbReference type="GO" id="GO:0071944">
    <property type="term" value="C:cell periphery"/>
    <property type="evidence" value="ECO:0007669"/>
    <property type="project" value="TreeGrafter"/>
</dbReference>
<sequence length="439" mass="49125">MNQAQLITSPKKYRRRPDAPKHSSKQDFGLITFGQQSSKSTLEQEAAGDSHLLKSKTSSTLSIPASPKSLHTDHSEGQLNHGFQETYRVKQMAWPTNPTDRLRNPIVCIVIDCKDQRLPLISLVNALALRGDITIPHVPSLNSMELMSLLISHMDHLQASRSVENLRPSMKGASVEELPLLSKPIVLDPYLTNPRAFTPQPGLKPFELLEIPLRHACCVSIFDEDTLKVLQGKSYTECERLARGEELEGFVDSESSFPPHNHYKVAQIFFRSVTQNHCISPAGIEVLSAAIPLGNIGVLFHSGNEYSVMYRRVQDESLYLLLSSSMSPLHTWVKVEDYGRVGDDAVRYDEDFMDREMRKDRVSHSVINMRKSSTTTVATAKTTPESPVCGQYADIPKTAQLVPANSSDSTTPFSRMEEINHENSLMTKVKRLRKLLCLG</sequence>
<feature type="region of interest" description="Disordered" evidence="1">
    <location>
        <begin position="1"/>
        <end position="77"/>
    </location>
</feature>
<dbReference type="Pfam" id="PF04424">
    <property type="entry name" value="MINDY_DUB"/>
    <property type="match status" value="1"/>
</dbReference>
<dbReference type="OrthoDB" id="10261212at2759"/>
<dbReference type="AlphaFoldDB" id="A0A4P9Y773"/>
<dbReference type="Proteomes" id="UP000267251">
    <property type="component" value="Unassembled WGS sequence"/>
</dbReference>
<dbReference type="InterPro" id="IPR007518">
    <property type="entry name" value="MINDY"/>
</dbReference>
<name>A0A4P9Y773_9FUNG</name>
<feature type="compositionally biased region" description="Polar residues" evidence="1">
    <location>
        <begin position="33"/>
        <end position="43"/>
    </location>
</feature>
<dbReference type="EMBL" id="KZ987959">
    <property type="protein sequence ID" value="RKP13710.1"/>
    <property type="molecule type" value="Genomic_DNA"/>
</dbReference>
<evidence type="ECO:0000313" key="4">
    <source>
        <dbReference type="Proteomes" id="UP000267251"/>
    </source>
</evidence>
<dbReference type="GO" id="GO:0004843">
    <property type="term" value="F:cysteine-type deubiquitinase activity"/>
    <property type="evidence" value="ECO:0007669"/>
    <property type="project" value="InterPro"/>
</dbReference>
<feature type="domain" description="MINDY deubiquitinase" evidence="2">
    <location>
        <begin position="86"/>
        <end position="324"/>
    </location>
</feature>
<gene>
    <name evidence="3" type="ORF">BJ684DRAFT_15915</name>
</gene>
<dbReference type="GO" id="GO:1990380">
    <property type="term" value="F:K48-linked deubiquitinase activity"/>
    <property type="evidence" value="ECO:0007669"/>
    <property type="project" value="InterPro"/>
</dbReference>
<dbReference type="PANTHER" id="PTHR18063:SF6">
    <property type="entry name" value="UBIQUITIN CARBOXYL-TERMINAL HYDROLASE"/>
    <property type="match status" value="1"/>
</dbReference>
<evidence type="ECO:0000256" key="1">
    <source>
        <dbReference type="SAM" id="MobiDB-lite"/>
    </source>
</evidence>
<protein>
    <recommendedName>
        <fullName evidence="2">MINDY deubiquitinase domain-containing protein</fullName>
    </recommendedName>
</protein>
<accession>A0A4P9Y773</accession>
<dbReference type="InterPro" id="IPR033979">
    <property type="entry name" value="MINDY_domain"/>
</dbReference>
<proteinExistence type="predicted"/>
<evidence type="ECO:0000313" key="3">
    <source>
        <dbReference type="EMBL" id="RKP13710.1"/>
    </source>
</evidence>
<dbReference type="GO" id="GO:0005829">
    <property type="term" value="C:cytosol"/>
    <property type="evidence" value="ECO:0007669"/>
    <property type="project" value="TreeGrafter"/>
</dbReference>
<feature type="compositionally biased region" description="Basic and acidic residues" evidence="1">
    <location>
        <begin position="16"/>
        <end position="25"/>
    </location>
</feature>
<evidence type="ECO:0000259" key="2">
    <source>
        <dbReference type="Pfam" id="PF04424"/>
    </source>
</evidence>
<dbReference type="PANTHER" id="PTHR18063">
    <property type="entry name" value="NF-E2 INDUCIBLE PROTEIN"/>
    <property type="match status" value="1"/>
</dbReference>
<dbReference type="GO" id="GO:0016807">
    <property type="term" value="F:cysteine-type carboxypeptidase activity"/>
    <property type="evidence" value="ECO:0007669"/>
    <property type="project" value="TreeGrafter"/>
</dbReference>
<keyword evidence="4" id="KW-1185">Reference proteome</keyword>
<dbReference type="GO" id="GO:0071108">
    <property type="term" value="P:protein K48-linked deubiquitination"/>
    <property type="evidence" value="ECO:0007669"/>
    <property type="project" value="TreeGrafter"/>
</dbReference>
<reference evidence="3" key="1">
    <citation type="submission" date="2018-06" db="EMBL/GenBank/DDBJ databases">
        <title>Leveraging single-cell genomics to expand the Fungal Tree of Life.</title>
        <authorList>
            <consortium name="DOE Joint Genome Institute"/>
            <person name="Ahrendt S.R."/>
            <person name="Quandt C.A."/>
            <person name="Ciobanu D."/>
            <person name="Clum A."/>
            <person name="Salamov A."/>
            <person name="Andreopoulos B."/>
            <person name="Cheng J.-F."/>
            <person name="Woyke T."/>
            <person name="Pelin A."/>
            <person name="Henrissat B."/>
            <person name="Reynolds N."/>
            <person name="Benny G.L."/>
            <person name="Smith M.E."/>
            <person name="James T.Y."/>
            <person name="Grigoriev I.V."/>
        </authorList>
    </citation>
    <scope>NUCLEOTIDE SEQUENCE</scope>
    <source>
        <strain evidence="3">RSA 2659</strain>
    </source>
</reference>
<organism evidence="3 4">
    <name type="scientific">Piptocephalis cylindrospora</name>
    <dbReference type="NCBI Taxonomy" id="1907219"/>
    <lineage>
        <taxon>Eukaryota</taxon>
        <taxon>Fungi</taxon>
        <taxon>Fungi incertae sedis</taxon>
        <taxon>Zoopagomycota</taxon>
        <taxon>Zoopagomycotina</taxon>
        <taxon>Zoopagomycetes</taxon>
        <taxon>Zoopagales</taxon>
        <taxon>Piptocephalidaceae</taxon>
        <taxon>Piptocephalis</taxon>
    </lineage>
</organism>